<sequence>MQVPANLDAPSHALMREVAADHPRAAELAPVLDRSRASGSATDYLRLLMASGLETDAWETTYLHVLDPAGTQEDPVLEWVRGTGLRPVLEVLGDDAQSFLAPYRERLRSAYPREPHGVPFPFRRVFAVGRRPGARDGAAPLVVGLDHVQVSCAAGDEGRARAFYGELLGMAELPKPPVLAVRGGCWFRSGSAVVHVGVEPDFSPARKAHPCLLSGDLDEVARRLTAAGHDVTWDDAIPGVRRLHTHDGMGNRVEIQQA</sequence>
<comment type="caution">
    <text evidence="2">The sequence shown here is derived from an EMBL/GenBank/DDBJ whole genome shotgun (WGS) entry which is preliminary data.</text>
</comment>
<keyword evidence="3" id="KW-1185">Reference proteome</keyword>
<dbReference type="InterPro" id="IPR029068">
    <property type="entry name" value="Glyas_Bleomycin-R_OHBP_Dase"/>
</dbReference>
<reference evidence="2 3" key="1">
    <citation type="submission" date="2019-11" db="EMBL/GenBank/DDBJ databases">
        <title>Whole genome sequencing identifies a novel species of the genus Arsenicicoccus isolated from human blood.</title>
        <authorList>
            <person name="Jeong J.H."/>
            <person name="Kweon O.J."/>
            <person name="Kim H.R."/>
            <person name="Kim T.-H."/>
            <person name="Ha S.-M."/>
            <person name="Lee M.-K."/>
        </authorList>
    </citation>
    <scope>NUCLEOTIDE SEQUENCE [LARGE SCALE GENOMIC DNA]</scope>
    <source>
        <strain evidence="2 3">MKL-02</strain>
    </source>
</reference>
<gene>
    <name evidence="2" type="ORF">GGG17_08560</name>
</gene>
<dbReference type="AlphaFoldDB" id="A0A6I3ITQ9"/>
<dbReference type="Gene3D" id="3.10.180.10">
    <property type="entry name" value="2,3-Dihydroxybiphenyl 1,2-Dioxygenase, domain 1"/>
    <property type="match status" value="1"/>
</dbReference>
<proteinExistence type="predicted"/>
<feature type="domain" description="VOC" evidence="1">
    <location>
        <begin position="144"/>
        <end position="258"/>
    </location>
</feature>
<evidence type="ECO:0000313" key="2">
    <source>
        <dbReference type="EMBL" id="MTB72019.1"/>
    </source>
</evidence>
<dbReference type="PROSITE" id="PS51819">
    <property type="entry name" value="VOC"/>
    <property type="match status" value="1"/>
</dbReference>
<organism evidence="2 3">
    <name type="scientific">Arsenicicoccus cauae</name>
    <dbReference type="NCBI Taxonomy" id="2663847"/>
    <lineage>
        <taxon>Bacteria</taxon>
        <taxon>Bacillati</taxon>
        <taxon>Actinomycetota</taxon>
        <taxon>Actinomycetes</taxon>
        <taxon>Micrococcales</taxon>
        <taxon>Intrasporangiaceae</taxon>
        <taxon>Arsenicicoccus</taxon>
    </lineage>
</organism>
<dbReference type="PANTHER" id="PTHR39175:SF1">
    <property type="entry name" value="FAMILY PROTEIN, PUTATIVE (AFU_ORTHOLOGUE AFUA_3G15060)-RELATED"/>
    <property type="match status" value="1"/>
</dbReference>
<accession>A0A6I3ITQ9</accession>
<name>A0A6I3ITQ9_9MICO</name>
<dbReference type="RefSeq" id="WP_154593294.1">
    <property type="nucleotide sequence ID" value="NZ_WLVL01000028.1"/>
</dbReference>
<dbReference type="GO" id="GO:0030798">
    <property type="term" value="F:trans-aconitate 2-methyltransferase activity"/>
    <property type="evidence" value="ECO:0007669"/>
    <property type="project" value="InterPro"/>
</dbReference>
<evidence type="ECO:0000259" key="1">
    <source>
        <dbReference type="PROSITE" id="PS51819"/>
    </source>
</evidence>
<dbReference type="InterPro" id="IPR037523">
    <property type="entry name" value="VOC_core"/>
</dbReference>
<evidence type="ECO:0000313" key="3">
    <source>
        <dbReference type="Proteomes" id="UP000431092"/>
    </source>
</evidence>
<dbReference type="InterPro" id="IPR023149">
    <property type="entry name" value="Trans_acon_MeTrfase_C"/>
</dbReference>
<dbReference type="PANTHER" id="PTHR39175">
    <property type="entry name" value="FAMILY PROTEIN, PUTATIVE (AFU_ORTHOLOGUE AFUA_3G15060)-RELATED"/>
    <property type="match status" value="1"/>
</dbReference>
<dbReference type="Gene3D" id="1.10.150.290">
    <property type="entry name" value="S-adenosyl-L-methionine-dependent methyltransferases"/>
    <property type="match status" value="1"/>
</dbReference>
<dbReference type="EMBL" id="WLVL01000028">
    <property type="protein sequence ID" value="MTB72019.1"/>
    <property type="molecule type" value="Genomic_DNA"/>
</dbReference>
<dbReference type="SUPFAM" id="SSF54593">
    <property type="entry name" value="Glyoxalase/Bleomycin resistance protein/Dihydroxybiphenyl dioxygenase"/>
    <property type="match status" value="1"/>
</dbReference>
<protein>
    <recommendedName>
        <fullName evidence="1">VOC domain-containing protein</fullName>
    </recommendedName>
</protein>
<dbReference type="Proteomes" id="UP000431092">
    <property type="component" value="Unassembled WGS sequence"/>
</dbReference>